<evidence type="ECO:0000256" key="3">
    <source>
        <dbReference type="ARBA" id="ARBA00022679"/>
    </source>
</evidence>
<dbReference type="Pfam" id="PF00953">
    <property type="entry name" value="Glycos_transf_4"/>
    <property type="match status" value="1"/>
</dbReference>
<evidence type="ECO:0000256" key="8">
    <source>
        <dbReference type="SAM" id="Phobius"/>
    </source>
</evidence>
<evidence type="ECO:0000313" key="9">
    <source>
        <dbReference type="EMBL" id="OHA51145.1"/>
    </source>
</evidence>
<dbReference type="CDD" id="cd06853">
    <property type="entry name" value="GT_WecA_like"/>
    <property type="match status" value="1"/>
</dbReference>
<dbReference type="GO" id="GO:0071555">
    <property type="term" value="P:cell wall organization"/>
    <property type="evidence" value="ECO:0007669"/>
    <property type="project" value="TreeGrafter"/>
</dbReference>
<dbReference type="Proteomes" id="UP000176951">
    <property type="component" value="Unassembled WGS sequence"/>
</dbReference>
<dbReference type="GO" id="GO:0016780">
    <property type="term" value="F:phosphotransferase activity, for other substituted phosphate groups"/>
    <property type="evidence" value="ECO:0007669"/>
    <property type="project" value="InterPro"/>
</dbReference>
<dbReference type="InterPro" id="IPR000715">
    <property type="entry name" value="Glycosyl_transferase_4"/>
</dbReference>
<name>A0A1G2PS54_9BACT</name>
<sequence>MLIGLFISAVLVYFFRKIALKFKIFSLPGGRHKQKTAVPLLGGIAVFLAFLFIVFVYPGLVITYSIAGIIAGSFFLVVLGVVDDLKSLSWKVQLLGQLIASFTVIISGTKLFYLNNPFGGSLRLDNFLIDMPANESIPVIGAIFIVIWLILFTNTFNWLDGLDGLAAGVGAISFISLAVLSLSLNVYQPPVAILASVAAGGLIGFLIWNFPPAKIYLGGSSAAIGFLLGAIAIFAGAKVATLFLVFTVPIIDFFWVIFIRFKEGRSIFSGDAGHLHYRLLDRGWSAKKILFLFLSISAIAGVLAVNFSGLAKFIVLIVFIGITLAFFIIFDRLITPKKA</sequence>
<dbReference type="PANTHER" id="PTHR22926:SF3">
    <property type="entry name" value="UNDECAPRENYL-PHOSPHATE ALPHA-N-ACETYLGLUCOSAMINYL 1-PHOSPHATE TRANSFERASE"/>
    <property type="match status" value="1"/>
</dbReference>
<keyword evidence="4 8" id="KW-0812">Transmembrane</keyword>
<dbReference type="EMBL" id="MHSW01000026">
    <property type="protein sequence ID" value="OHA51145.1"/>
    <property type="molecule type" value="Genomic_DNA"/>
</dbReference>
<dbReference type="GO" id="GO:0044038">
    <property type="term" value="P:cell wall macromolecule biosynthetic process"/>
    <property type="evidence" value="ECO:0007669"/>
    <property type="project" value="TreeGrafter"/>
</dbReference>
<feature type="transmembrane region" description="Helical" evidence="8">
    <location>
        <begin position="215"/>
        <end position="235"/>
    </location>
</feature>
<evidence type="ECO:0000256" key="7">
    <source>
        <dbReference type="PIRSR" id="PIRSR600715-1"/>
    </source>
</evidence>
<dbReference type="GO" id="GO:0009103">
    <property type="term" value="P:lipopolysaccharide biosynthetic process"/>
    <property type="evidence" value="ECO:0007669"/>
    <property type="project" value="TreeGrafter"/>
</dbReference>
<comment type="cofactor">
    <cofactor evidence="7">
        <name>Mg(2+)</name>
        <dbReference type="ChEBI" id="CHEBI:18420"/>
    </cofactor>
</comment>
<feature type="transmembrane region" description="Helical" evidence="8">
    <location>
        <begin position="94"/>
        <end position="113"/>
    </location>
</feature>
<evidence type="ECO:0000256" key="6">
    <source>
        <dbReference type="ARBA" id="ARBA00023136"/>
    </source>
</evidence>
<feature type="transmembrane region" description="Helical" evidence="8">
    <location>
        <begin position="164"/>
        <end position="184"/>
    </location>
</feature>
<comment type="caution">
    <text evidence="9">The sequence shown here is derived from an EMBL/GenBank/DDBJ whole genome shotgun (WGS) entry which is preliminary data.</text>
</comment>
<feature type="transmembrane region" description="Helical" evidence="8">
    <location>
        <begin position="62"/>
        <end position="82"/>
    </location>
</feature>
<feature type="binding site" evidence="7">
    <location>
        <position position="157"/>
    </location>
    <ligand>
        <name>Mg(2+)</name>
        <dbReference type="ChEBI" id="CHEBI:18420"/>
    </ligand>
</feature>
<feature type="transmembrane region" description="Helical" evidence="8">
    <location>
        <begin position="37"/>
        <end position="56"/>
    </location>
</feature>
<evidence type="ECO:0000313" key="10">
    <source>
        <dbReference type="Proteomes" id="UP000176951"/>
    </source>
</evidence>
<keyword evidence="7" id="KW-0479">Metal-binding</keyword>
<feature type="transmembrane region" description="Helical" evidence="8">
    <location>
        <begin position="289"/>
        <end position="307"/>
    </location>
</feature>
<dbReference type="GO" id="GO:0005886">
    <property type="term" value="C:plasma membrane"/>
    <property type="evidence" value="ECO:0007669"/>
    <property type="project" value="UniProtKB-SubCell"/>
</dbReference>
<organism evidence="9 10">
    <name type="scientific">Candidatus Terrybacteria bacterium RIFCSPLOWO2_01_FULL_40_23</name>
    <dbReference type="NCBI Taxonomy" id="1802366"/>
    <lineage>
        <taxon>Bacteria</taxon>
        <taxon>Candidatus Terryibacteriota</taxon>
    </lineage>
</organism>
<dbReference type="GO" id="GO:0046872">
    <property type="term" value="F:metal ion binding"/>
    <property type="evidence" value="ECO:0007669"/>
    <property type="project" value="UniProtKB-KW"/>
</dbReference>
<proteinExistence type="predicted"/>
<keyword evidence="6 8" id="KW-0472">Membrane</keyword>
<keyword evidence="7" id="KW-0460">Magnesium</keyword>
<keyword evidence="2" id="KW-1003">Cell membrane</keyword>
<evidence type="ECO:0008006" key="11">
    <source>
        <dbReference type="Google" id="ProtNLM"/>
    </source>
</evidence>
<evidence type="ECO:0000256" key="5">
    <source>
        <dbReference type="ARBA" id="ARBA00022989"/>
    </source>
</evidence>
<comment type="subcellular location">
    <subcellularLocation>
        <location evidence="1">Cell membrane</location>
        <topology evidence="1">Multi-pass membrane protein</topology>
    </subcellularLocation>
</comment>
<feature type="transmembrane region" description="Helical" evidence="8">
    <location>
        <begin position="133"/>
        <end position="152"/>
    </location>
</feature>
<keyword evidence="5 8" id="KW-1133">Transmembrane helix</keyword>
<accession>A0A1G2PS54</accession>
<dbReference type="AlphaFoldDB" id="A0A1G2PS54"/>
<protein>
    <recommendedName>
        <fullName evidence="11">Undecaprenyl-phosphate alpha-N-acetylglucosaminyl 1-phosphate transferase</fullName>
    </recommendedName>
</protein>
<keyword evidence="3" id="KW-0808">Transferase</keyword>
<feature type="transmembrane region" description="Helical" evidence="8">
    <location>
        <begin position="313"/>
        <end position="334"/>
    </location>
</feature>
<evidence type="ECO:0000256" key="2">
    <source>
        <dbReference type="ARBA" id="ARBA00022475"/>
    </source>
</evidence>
<evidence type="ECO:0000256" key="4">
    <source>
        <dbReference type="ARBA" id="ARBA00022692"/>
    </source>
</evidence>
<feature type="transmembrane region" description="Helical" evidence="8">
    <location>
        <begin position="190"/>
        <end position="208"/>
    </location>
</feature>
<evidence type="ECO:0000256" key="1">
    <source>
        <dbReference type="ARBA" id="ARBA00004651"/>
    </source>
</evidence>
<reference evidence="9 10" key="1">
    <citation type="journal article" date="2016" name="Nat. Commun.">
        <title>Thousands of microbial genomes shed light on interconnected biogeochemical processes in an aquifer system.</title>
        <authorList>
            <person name="Anantharaman K."/>
            <person name="Brown C.T."/>
            <person name="Hug L.A."/>
            <person name="Sharon I."/>
            <person name="Castelle C.J."/>
            <person name="Probst A.J."/>
            <person name="Thomas B.C."/>
            <person name="Singh A."/>
            <person name="Wilkins M.J."/>
            <person name="Karaoz U."/>
            <person name="Brodie E.L."/>
            <person name="Williams K.H."/>
            <person name="Hubbard S.S."/>
            <person name="Banfield J.F."/>
        </authorList>
    </citation>
    <scope>NUCLEOTIDE SEQUENCE [LARGE SCALE GENOMIC DNA]</scope>
</reference>
<gene>
    <name evidence="9" type="ORF">A3A97_00395</name>
</gene>
<dbReference type="PANTHER" id="PTHR22926">
    <property type="entry name" value="PHOSPHO-N-ACETYLMURAMOYL-PENTAPEPTIDE-TRANSFERASE"/>
    <property type="match status" value="1"/>
</dbReference>
<feature type="transmembrane region" description="Helical" evidence="8">
    <location>
        <begin position="241"/>
        <end position="259"/>
    </location>
</feature>
<feature type="transmembrane region" description="Helical" evidence="8">
    <location>
        <begin position="6"/>
        <end position="25"/>
    </location>
</feature>